<evidence type="ECO:0000256" key="1">
    <source>
        <dbReference type="SAM" id="MobiDB-lite"/>
    </source>
</evidence>
<name>X1N4A8_9ZZZZ</name>
<sequence length="56" mass="6299">MLDVSTYSKGGYQSTGNCGADVANIQEFFDYESSYSKRNEYSKNDLSDGWLGKNRT</sequence>
<feature type="compositionally biased region" description="Basic and acidic residues" evidence="1">
    <location>
        <begin position="35"/>
        <end position="46"/>
    </location>
</feature>
<dbReference type="EMBL" id="BARV01014948">
    <property type="protein sequence ID" value="GAI25076.1"/>
    <property type="molecule type" value="Genomic_DNA"/>
</dbReference>
<accession>X1N4A8</accession>
<dbReference type="AlphaFoldDB" id="X1N4A8"/>
<reference evidence="2" key="1">
    <citation type="journal article" date="2014" name="Front. Microbiol.">
        <title>High frequency of phylogenetically diverse reductive dehalogenase-homologous genes in deep subseafloor sedimentary metagenomes.</title>
        <authorList>
            <person name="Kawai M."/>
            <person name="Futagami T."/>
            <person name="Toyoda A."/>
            <person name="Takaki Y."/>
            <person name="Nishi S."/>
            <person name="Hori S."/>
            <person name="Arai W."/>
            <person name="Tsubouchi T."/>
            <person name="Morono Y."/>
            <person name="Uchiyama I."/>
            <person name="Ito T."/>
            <person name="Fujiyama A."/>
            <person name="Inagaki F."/>
            <person name="Takami H."/>
        </authorList>
    </citation>
    <scope>NUCLEOTIDE SEQUENCE</scope>
    <source>
        <strain evidence="2">Expedition CK06-06</strain>
    </source>
</reference>
<gene>
    <name evidence="2" type="ORF">S06H3_25920</name>
</gene>
<evidence type="ECO:0000313" key="2">
    <source>
        <dbReference type="EMBL" id="GAI25076.1"/>
    </source>
</evidence>
<feature type="region of interest" description="Disordered" evidence="1">
    <location>
        <begin position="35"/>
        <end position="56"/>
    </location>
</feature>
<proteinExistence type="predicted"/>
<protein>
    <submittedName>
        <fullName evidence="2">Uncharacterized protein</fullName>
    </submittedName>
</protein>
<comment type="caution">
    <text evidence="2">The sequence shown here is derived from an EMBL/GenBank/DDBJ whole genome shotgun (WGS) entry which is preliminary data.</text>
</comment>
<organism evidence="2">
    <name type="scientific">marine sediment metagenome</name>
    <dbReference type="NCBI Taxonomy" id="412755"/>
    <lineage>
        <taxon>unclassified sequences</taxon>
        <taxon>metagenomes</taxon>
        <taxon>ecological metagenomes</taxon>
    </lineage>
</organism>